<organism evidence="2 3">
    <name type="scientific">Saprospira grandis DSM 2844</name>
    <dbReference type="NCBI Taxonomy" id="694433"/>
    <lineage>
        <taxon>Bacteria</taxon>
        <taxon>Pseudomonadati</taxon>
        <taxon>Bacteroidota</taxon>
        <taxon>Saprospiria</taxon>
        <taxon>Saprospirales</taxon>
        <taxon>Saprospiraceae</taxon>
        <taxon>Saprospira</taxon>
    </lineage>
</organism>
<evidence type="ECO:0008006" key="4">
    <source>
        <dbReference type="Google" id="ProtNLM"/>
    </source>
</evidence>
<evidence type="ECO:0000313" key="2">
    <source>
        <dbReference type="EMBL" id="EJF51769.1"/>
    </source>
</evidence>
<name>J0NWA7_9BACT</name>
<dbReference type="EMBL" id="JH719945">
    <property type="protein sequence ID" value="EJF51769.1"/>
    <property type="molecule type" value="Genomic_DNA"/>
</dbReference>
<accession>J0NWA7</accession>
<dbReference type="Proteomes" id="UP000005113">
    <property type="component" value="Unassembled WGS sequence"/>
</dbReference>
<proteinExistence type="predicted"/>
<reference evidence="3" key="1">
    <citation type="journal article" date="2012" name="Stand. Genomic Sci.">
        <title>Permanent draft genome sequence of the gliding predator Saprospira grandis strain Sa g1 (= HR1).</title>
        <authorList>
            <person name="Mavromatis K."/>
            <person name="Chertkov O."/>
            <person name="Lapidus A."/>
            <person name="Nolan M."/>
            <person name="Lucas S."/>
            <person name="Tice H."/>
            <person name="Del Rio T.G."/>
            <person name="Cheng J.F."/>
            <person name="Han C."/>
            <person name="Tapia R."/>
            <person name="Bruce D."/>
            <person name="Goodwin L.A."/>
            <person name="Pitluck S."/>
            <person name="Huntemann M."/>
            <person name="Liolios K."/>
            <person name="Pagani I."/>
            <person name="Ivanova N."/>
            <person name="Mikhailova N."/>
            <person name="Pati A."/>
            <person name="Chen A."/>
            <person name="Palaniappan K."/>
            <person name="Land M."/>
            <person name="Brambilla E.M."/>
            <person name="Rohde M."/>
            <person name="Spring S."/>
            <person name="Goker M."/>
            <person name="Detter J.C."/>
            <person name="Bristow J."/>
            <person name="Eisen J.A."/>
            <person name="Markowitz V."/>
            <person name="Hugenholtz P."/>
            <person name="Kyrpides N.C."/>
            <person name="Klenk H.P."/>
            <person name="Woyke T."/>
        </authorList>
    </citation>
    <scope>NUCLEOTIDE SEQUENCE [LARGE SCALE GENOMIC DNA]</scope>
    <source>
        <strain evidence="3">DSM 2844</strain>
    </source>
</reference>
<sequence>MRMFFLFLFWGVTPFSRRTAACSLVVASLRSSALRFAARCPLGPAQKNKFFAGSGLRPLLHIGYSLQSSNCALKGLLWPVLPSVGL</sequence>
<feature type="signal peptide" evidence="1">
    <location>
        <begin position="1"/>
        <end position="37"/>
    </location>
</feature>
<dbReference type="HOGENOM" id="CLU_2496123_0_0_10"/>
<evidence type="ECO:0000313" key="3">
    <source>
        <dbReference type="Proteomes" id="UP000005113"/>
    </source>
</evidence>
<evidence type="ECO:0000256" key="1">
    <source>
        <dbReference type="SAM" id="SignalP"/>
    </source>
</evidence>
<gene>
    <name evidence="2" type="ORF">SapgrDRAFT_0002</name>
</gene>
<feature type="chain" id="PRO_5003736967" description="Secreted protein" evidence="1">
    <location>
        <begin position="38"/>
        <end position="86"/>
    </location>
</feature>
<keyword evidence="1" id="KW-0732">Signal</keyword>
<dbReference type="AlphaFoldDB" id="J0NWA7"/>
<protein>
    <recommendedName>
        <fullName evidence="4">Secreted protein</fullName>
    </recommendedName>
</protein>